<comment type="caution">
    <text evidence="1">The sequence shown here is derived from an EMBL/GenBank/DDBJ whole genome shotgun (WGS) entry which is preliminary data.</text>
</comment>
<sequence length="44" mass="5133">MITSHSAGVTNRKEERRMELFAQLLSHYVQDKPLKNVVDRTLGY</sequence>
<keyword evidence="2" id="KW-1185">Reference proteome</keyword>
<evidence type="ECO:0000313" key="1">
    <source>
        <dbReference type="EMBL" id="MFC6334363.1"/>
    </source>
</evidence>
<name>A0ABW1V7C3_9BACL</name>
<accession>A0ABW1V7C3</accession>
<dbReference type="RefSeq" id="WP_379236822.1">
    <property type="nucleotide sequence ID" value="NZ_JBHSTE010000006.1"/>
</dbReference>
<dbReference type="Gene3D" id="3.40.50.720">
    <property type="entry name" value="NAD(P)-binding Rossmann-like Domain"/>
    <property type="match status" value="2"/>
</dbReference>
<dbReference type="Proteomes" id="UP001596233">
    <property type="component" value="Unassembled WGS sequence"/>
</dbReference>
<evidence type="ECO:0008006" key="3">
    <source>
        <dbReference type="Google" id="ProtNLM"/>
    </source>
</evidence>
<protein>
    <recommendedName>
        <fullName evidence="3">D-isomer specific 2-hydroxyacid dehydrogenase NAD-binding domain-containing protein</fullName>
    </recommendedName>
</protein>
<dbReference type="EMBL" id="JBHSTE010000006">
    <property type="protein sequence ID" value="MFC6334363.1"/>
    <property type="molecule type" value="Genomic_DNA"/>
</dbReference>
<organism evidence="1 2">
    <name type="scientific">Paenibacillus septentrionalis</name>
    <dbReference type="NCBI Taxonomy" id="429342"/>
    <lineage>
        <taxon>Bacteria</taxon>
        <taxon>Bacillati</taxon>
        <taxon>Bacillota</taxon>
        <taxon>Bacilli</taxon>
        <taxon>Bacillales</taxon>
        <taxon>Paenibacillaceae</taxon>
        <taxon>Paenibacillus</taxon>
    </lineage>
</organism>
<gene>
    <name evidence="1" type="ORF">ACFP56_17180</name>
</gene>
<evidence type="ECO:0000313" key="2">
    <source>
        <dbReference type="Proteomes" id="UP001596233"/>
    </source>
</evidence>
<reference evidence="2" key="1">
    <citation type="journal article" date="2019" name="Int. J. Syst. Evol. Microbiol.">
        <title>The Global Catalogue of Microorganisms (GCM) 10K type strain sequencing project: providing services to taxonomists for standard genome sequencing and annotation.</title>
        <authorList>
            <consortium name="The Broad Institute Genomics Platform"/>
            <consortium name="The Broad Institute Genome Sequencing Center for Infectious Disease"/>
            <person name="Wu L."/>
            <person name="Ma J."/>
        </authorList>
    </citation>
    <scope>NUCLEOTIDE SEQUENCE [LARGE SCALE GENOMIC DNA]</scope>
    <source>
        <strain evidence="2">PCU 280</strain>
    </source>
</reference>
<proteinExistence type="predicted"/>